<proteinExistence type="predicted"/>
<reference evidence="1 2" key="1">
    <citation type="submission" date="2016-05" db="EMBL/GenBank/DDBJ databases">
        <title>Single-cell genome of chain-forming Candidatus Thiomargarita nelsonii and comparison to other large sulfur-oxidizing bacteria.</title>
        <authorList>
            <person name="Winkel M."/>
            <person name="Salman V."/>
            <person name="Woyke T."/>
            <person name="Schulz-Vogt H."/>
            <person name="Richter M."/>
            <person name="Flood B."/>
            <person name="Bailey J."/>
            <person name="Amann R."/>
            <person name="Mussmann M."/>
        </authorList>
    </citation>
    <scope>NUCLEOTIDE SEQUENCE [LARGE SCALE GENOMIC DNA]</scope>
    <source>
        <strain evidence="1 2">THI036</strain>
    </source>
</reference>
<dbReference type="SUPFAM" id="SSF56235">
    <property type="entry name" value="N-terminal nucleophile aminohydrolases (Ntn hydrolases)"/>
    <property type="match status" value="1"/>
</dbReference>
<dbReference type="Proteomes" id="UP000076962">
    <property type="component" value="Unassembled WGS sequence"/>
</dbReference>
<accession>A0A0A6NYD0</accession>
<gene>
    <name evidence="1" type="ORF">THIOM_004379</name>
</gene>
<organism evidence="1 2">
    <name type="scientific">Candidatus Thiomargarita nelsonii</name>
    <dbReference type="NCBI Taxonomy" id="1003181"/>
    <lineage>
        <taxon>Bacteria</taxon>
        <taxon>Pseudomonadati</taxon>
        <taxon>Pseudomonadota</taxon>
        <taxon>Gammaproteobacteria</taxon>
        <taxon>Thiotrichales</taxon>
        <taxon>Thiotrichaceae</taxon>
        <taxon>Thiomargarita</taxon>
    </lineage>
</organism>
<keyword evidence="2" id="KW-1185">Reference proteome</keyword>
<sequence length="189" mass="21063">MSTLVVVKKNGIACIAADTMTCFGSNKQLETYDAHPNKIQAVGDSYLGLVGSAAHNLVIESIFSDDKKMPSFKNRLDIFEFFRSLHPRLKDEYFLSPKDEEDDPYESSQMDMFIANCHGIFGIYSLREVFEYNRFWALGSGSEYALGAMYAAFDHFESAESIARIGVEAGIEFDDGTGAPVTFNCVDLK</sequence>
<comment type="caution">
    <text evidence="1">The sequence shown here is derived from an EMBL/GenBank/DDBJ whole genome shotgun (WGS) entry which is preliminary data.</text>
</comment>
<dbReference type="Gene3D" id="3.60.20.10">
    <property type="entry name" value="Glutamine Phosphoribosylpyrophosphate, subunit 1, domain 1"/>
    <property type="match status" value="1"/>
</dbReference>
<name>A0A0A6NYD0_9GAMM</name>
<keyword evidence="1" id="KW-0647">Proteasome</keyword>
<protein>
    <submittedName>
        <fullName evidence="1">20S proteasome A and B subunits</fullName>
    </submittedName>
</protein>
<dbReference type="InterPro" id="IPR029055">
    <property type="entry name" value="Ntn_hydrolases_N"/>
</dbReference>
<evidence type="ECO:0000313" key="2">
    <source>
        <dbReference type="Proteomes" id="UP000076962"/>
    </source>
</evidence>
<dbReference type="GO" id="GO:0000502">
    <property type="term" value="C:proteasome complex"/>
    <property type="evidence" value="ECO:0007669"/>
    <property type="project" value="UniProtKB-KW"/>
</dbReference>
<dbReference type="PATRIC" id="fig|1003181.4.peg.5768"/>
<evidence type="ECO:0000313" key="1">
    <source>
        <dbReference type="EMBL" id="OAD19947.1"/>
    </source>
</evidence>
<dbReference type="EMBL" id="LUTY01002602">
    <property type="protein sequence ID" value="OAD19947.1"/>
    <property type="molecule type" value="Genomic_DNA"/>
</dbReference>
<dbReference type="AlphaFoldDB" id="A0A0A6NYD0"/>